<sequence length="233" mass="26657">MTYWAVIVYEFVCFSVLLAIVGVTFQLTRDVLKTDKEISKGMLVTTYACLLVYLELQIAALGIVLFPIKYCGAIGVSYGFGIIFSKVLLYRLFIYRLELAFDGSVLKYSARYLNALKCLLMVFILVGMIIGHLYSKRTKSYLSECFPFVESFVLVYYAVFDIIFIFVVFLKQNKTKKKQRPLLRLIGDESSAEDSKSREQREELIHLTVKCVTLVTTCMVTTVLNFCVVAYFP</sequence>
<feature type="non-terminal residue" evidence="2">
    <location>
        <position position="233"/>
    </location>
</feature>
<organism evidence="2 3">
    <name type="scientific">Reticulomyxa filosa</name>
    <dbReference type="NCBI Taxonomy" id="46433"/>
    <lineage>
        <taxon>Eukaryota</taxon>
        <taxon>Sar</taxon>
        <taxon>Rhizaria</taxon>
        <taxon>Retaria</taxon>
        <taxon>Foraminifera</taxon>
        <taxon>Monothalamids</taxon>
        <taxon>Reticulomyxidae</taxon>
        <taxon>Reticulomyxa</taxon>
    </lineage>
</organism>
<gene>
    <name evidence="2" type="ORF">RFI_10589</name>
</gene>
<proteinExistence type="predicted"/>
<evidence type="ECO:0000256" key="1">
    <source>
        <dbReference type="SAM" id="Phobius"/>
    </source>
</evidence>
<reference evidence="2 3" key="1">
    <citation type="journal article" date="2013" name="Curr. Biol.">
        <title>The Genome of the Foraminiferan Reticulomyxa filosa.</title>
        <authorList>
            <person name="Glockner G."/>
            <person name="Hulsmann N."/>
            <person name="Schleicher M."/>
            <person name="Noegel A.A."/>
            <person name="Eichinger L."/>
            <person name="Gallinger C."/>
            <person name="Pawlowski J."/>
            <person name="Sierra R."/>
            <person name="Euteneuer U."/>
            <person name="Pillet L."/>
            <person name="Moustafa A."/>
            <person name="Platzer M."/>
            <person name="Groth M."/>
            <person name="Szafranski K."/>
            <person name="Schliwa M."/>
        </authorList>
    </citation>
    <scope>NUCLEOTIDE SEQUENCE [LARGE SCALE GENOMIC DNA]</scope>
</reference>
<protein>
    <submittedName>
        <fullName evidence="2">Uncharacterized protein</fullName>
    </submittedName>
</protein>
<keyword evidence="1" id="KW-0812">Transmembrane</keyword>
<feature type="transmembrane region" description="Helical" evidence="1">
    <location>
        <begin position="6"/>
        <end position="27"/>
    </location>
</feature>
<dbReference type="EMBL" id="ASPP01007794">
    <property type="protein sequence ID" value="ETO26545.1"/>
    <property type="molecule type" value="Genomic_DNA"/>
</dbReference>
<evidence type="ECO:0000313" key="2">
    <source>
        <dbReference type="EMBL" id="ETO26545.1"/>
    </source>
</evidence>
<name>X6NJR1_RETFI</name>
<keyword evidence="3" id="KW-1185">Reference proteome</keyword>
<keyword evidence="1" id="KW-1133">Transmembrane helix</keyword>
<accession>X6NJR1</accession>
<feature type="transmembrane region" description="Helical" evidence="1">
    <location>
        <begin position="207"/>
        <end position="232"/>
    </location>
</feature>
<keyword evidence="1" id="KW-0472">Membrane</keyword>
<dbReference type="AlphaFoldDB" id="X6NJR1"/>
<feature type="transmembrane region" description="Helical" evidence="1">
    <location>
        <begin position="74"/>
        <end position="94"/>
    </location>
</feature>
<feature type="transmembrane region" description="Helical" evidence="1">
    <location>
        <begin position="154"/>
        <end position="170"/>
    </location>
</feature>
<comment type="caution">
    <text evidence="2">The sequence shown here is derived from an EMBL/GenBank/DDBJ whole genome shotgun (WGS) entry which is preliminary data.</text>
</comment>
<dbReference type="Proteomes" id="UP000023152">
    <property type="component" value="Unassembled WGS sequence"/>
</dbReference>
<feature type="transmembrane region" description="Helical" evidence="1">
    <location>
        <begin position="115"/>
        <end position="134"/>
    </location>
</feature>
<evidence type="ECO:0000313" key="3">
    <source>
        <dbReference type="Proteomes" id="UP000023152"/>
    </source>
</evidence>
<feature type="transmembrane region" description="Helical" evidence="1">
    <location>
        <begin position="47"/>
        <end position="68"/>
    </location>
</feature>